<feature type="binding site" evidence="9">
    <location>
        <position position="293"/>
    </location>
    <ligand>
        <name>Mn(2+)</name>
        <dbReference type="ChEBI" id="CHEBI:29035"/>
        <label>2</label>
    </ligand>
</feature>
<evidence type="ECO:0000256" key="4">
    <source>
        <dbReference type="ARBA" id="ARBA00022438"/>
    </source>
</evidence>
<feature type="active site" evidence="9">
    <location>
        <position position="356"/>
    </location>
</feature>
<gene>
    <name evidence="9" type="primary">pepA</name>
    <name evidence="11" type="ORF">H8K32_15220</name>
</gene>
<evidence type="ECO:0000256" key="6">
    <source>
        <dbReference type="ARBA" id="ARBA00022723"/>
    </source>
</evidence>
<dbReference type="PRINTS" id="PR00481">
    <property type="entry name" value="LAMNOPPTDASE"/>
</dbReference>
<dbReference type="Pfam" id="PF02789">
    <property type="entry name" value="Peptidase_M17_N"/>
    <property type="match status" value="1"/>
</dbReference>
<evidence type="ECO:0000256" key="5">
    <source>
        <dbReference type="ARBA" id="ARBA00022670"/>
    </source>
</evidence>
<dbReference type="SUPFAM" id="SSF52949">
    <property type="entry name" value="Macro domain-like"/>
    <property type="match status" value="1"/>
</dbReference>
<keyword evidence="12" id="KW-1185">Reference proteome</keyword>
<comment type="caution">
    <text evidence="11">The sequence shown here is derived from an EMBL/GenBank/DDBJ whole genome shotgun (WGS) entry which is preliminary data.</text>
</comment>
<evidence type="ECO:0000256" key="8">
    <source>
        <dbReference type="ARBA" id="ARBA00023211"/>
    </source>
</evidence>
<dbReference type="FunFam" id="3.40.630.10:FF:000004">
    <property type="entry name" value="Probable cytosol aminopeptidase"/>
    <property type="match status" value="1"/>
</dbReference>
<dbReference type="Gene3D" id="3.40.220.10">
    <property type="entry name" value="Leucine Aminopeptidase, subunit E, domain 1"/>
    <property type="match status" value="1"/>
</dbReference>
<organism evidence="11 12">
    <name type="scientific">Undibacterium jejuense</name>
    <dbReference type="NCBI Taxonomy" id="1344949"/>
    <lineage>
        <taxon>Bacteria</taxon>
        <taxon>Pseudomonadati</taxon>
        <taxon>Pseudomonadota</taxon>
        <taxon>Betaproteobacteria</taxon>
        <taxon>Burkholderiales</taxon>
        <taxon>Oxalobacteraceae</taxon>
        <taxon>Undibacterium</taxon>
    </lineage>
</organism>
<evidence type="ECO:0000256" key="3">
    <source>
        <dbReference type="ARBA" id="ARBA00009528"/>
    </source>
</evidence>
<proteinExistence type="inferred from homology"/>
<dbReference type="PANTHER" id="PTHR11963">
    <property type="entry name" value="LEUCINE AMINOPEPTIDASE-RELATED"/>
    <property type="match status" value="1"/>
</dbReference>
<keyword evidence="5 9" id="KW-0645">Protease</keyword>
<dbReference type="CDD" id="cd00433">
    <property type="entry name" value="Peptidase_M17"/>
    <property type="match status" value="1"/>
</dbReference>
<dbReference type="GO" id="GO:0006508">
    <property type="term" value="P:proteolysis"/>
    <property type="evidence" value="ECO:0007669"/>
    <property type="project" value="UniProtKB-KW"/>
</dbReference>
<feature type="binding site" evidence="9">
    <location>
        <position position="354"/>
    </location>
    <ligand>
        <name>Mn(2+)</name>
        <dbReference type="ChEBI" id="CHEBI:29035"/>
        <label>2</label>
    </ligand>
</feature>
<accession>A0A923HGS4</accession>
<dbReference type="GO" id="GO:0005737">
    <property type="term" value="C:cytoplasm"/>
    <property type="evidence" value="ECO:0007669"/>
    <property type="project" value="UniProtKB-SubCell"/>
</dbReference>
<keyword evidence="6 9" id="KW-0479">Metal-binding</keyword>
<keyword evidence="4 9" id="KW-0031">Aminopeptidase</keyword>
<dbReference type="PANTHER" id="PTHR11963:SF23">
    <property type="entry name" value="CYTOSOL AMINOPEPTIDASE"/>
    <property type="match status" value="1"/>
</dbReference>
<comment type="catalytic activity">
    <reaction evidence="2 9">
        <text>Release of an N-terminal amino acid, preferentially leucine, but not glutamic or aspartic acids.</text>
        <dbReference type="EC" id="3.4.11.10"/>
    </reaction>
</comment>
<comment type="subcellular location">
    <subcellularLocation>
        <location evidence="9">Cytoplasm</location>
    </subcellularLocation>
</comment>
<dbReference type="InterPro" id="IPR000819">
    <property type="entry name" value="Peptidase_M17_C"/>
</dbReference>
<dbReference type="InterPro" id="IPR008283">
    <property type="entry name" value="Peptidase_M17_N"/>
</dbReference>
<evidence type="ECO:0000256" key="9">
    <source>
        <dbReference type="HAMAP-Rule" id="MF_00181"/>
    </source>
</evidence>
<evidence type="ECO:0000256" key="7">
    <source>
        <dbReference type="ARBA" id="ARBA00022801"/>
    </source>
</evidence>
<dbReference type="PROSITE" id="PS00631">
    <property type="entry name" value="CYTOSOL_AP"/>
    <property type="match status" value="1"/>
</dbReference>
<feature type="binding site" evidence="9">
    <location>
        <position position="275"/>
    </location>
    <ligand>
        <name>Mn(2+)</name>
        <dbReference type="ChEBI" id="CHEBI:29035"/>
        <label>1</label>
    </ligand>
</feature>
<comment type="catalytic activity">
    <reaction evidence="1 9">
        <text>Release of an N-terminal amino acid, Xaa-|-Yaa-, in which Xaa is preferably Leu, but may be other amino acids including Pro although not Arg or Lys, and Yaa may be Pro. Amino acid amides and methyl esters are also readily hydrolyzed, but rates on arylamides are exceedingly low.</text>
        <dbReference type="EC" id="3.4.11.1"/>
    </reaction>
</comment>
<dbReference type="InterPro" id="IPR011356">
    <property type="entry name" value="Leucine_aapep/pepB"/>
</dbReference>
<dbReference type="NCBIfam" id="NF002077">
    <property type="entry name" value="PRK00913.2-4"/>
    <property type="match status" value="1"/>
</dbReference>
<keyword evidence="7 9" id="KW-0378">Hydrolase</keyword>
<dbReference type="InterPro" id="IPR023042">
    <property type="entry name" value="Peptidase_M17_leu_NH2_pept"/>
</dbReference>
<dbReference type="RefSeq" id="WP_186913393.1">
    <property type="nucleotide sequence ID" value="NZ_JACOFV010000014.1"/>
</dbReference>
<dbReference type="Proteomes" id="UP000634011">
    <property type="component" value="Unassembled WGS sequence"/>
</dbReference>
<comment type="cofactor">
    <cofactor evidence="9">
        <name>Mn(2+)</name>
        <dbReference type="ChEBI" id="CHEBI:29035"/>
    </cofactor>
    <text evidence="9">Binds 2 manganese ions per subunit.</text>
</comment>
<dbReference type="Gene3D" id="3.40.630.10">
    <property type="entry name" value="Zn peptidases"/>
    <property type="match status" value="1"/>
</dbReference>
<dbReference type="EMBL" id="JACOFV010000014">
    <property type="protein sequence ID" value="MBC3863454.1"/>
    <property type="molecule type" value="Genomic_DNA"/>
</dbReference>
<dbReference type="InterPro" id="IPR043472">
    <property type="entry name" value="Macro_dom-like"/>
</dbReference>
<comment type="function">
    <text evidence="9">Presumably involved in the processing and regular turnover of intracellular proteins. Catalyzes the removal of unsubstituted N-terminal amino acids from various peptides.</text>
</comment>
<keyword evidence="9" id="KW-0963">Cytoplasm</keyword>
<feature type="binding site" evidence="9">
    <location>
        <position position="275"/>
    </location>
    <ligand>
        <name>Mn(2+)</name>
        <dbReference type="ChEBI" id="CHEBI:29035"/>
        <label>2</label>
    </ligand>
</feature>
<dbReference type="GO" id="GO:0030145">
    <property type="term" value="F:manganese ion binding"/>
    <property type="evidence" value="ECO:0007669"/>
    <property type="project" value="UniProtKB-UniRule"/>
</dbReference>
<name>A0A923HGS4_9BURK</name>
<evidence type="ECO:0000313" key="12">
    <source>
        <dbReference type="Proteomes" id="UP000634011"/>
    </source>
</evidence>
<evidence type="ECO:0000259" key="10">
    <source>
        <dbReference type="PROSITE" id="PS00631"/>
    </source>
</evidence>
<sequence>MDFSIKTIDAKSALTAHKAIKTGCIVVGVFENKKLSAVAAGLDKHGAIAAALKSGDITGKIGSSLLLRNIADIAAERVLLVGLGEEGSTVTEKAYQQAVQAAARTLLNLGSNDVVLALPSIKDRDISATVRGAVIAFRESIFRADSLKSKKDTAPVGVKKVAIAVATTEATLAKTSLLQSIALANGMDLTKELGNLPPNVCTPTYLANTAKQIAADYKMGVEILDRKQLQALKMGSFLSVTNGTVEPPKFIVLKHMGGKVKDAPVVLVGKGITFDSGGISLKPGAGMDEMKYDMGGAASVIGTMRAIGEMKLKLNVIAVVPSCENMPSGSATRPGDIVTSMSGQTIEVLNTDAEGRLILCDALTYAERFNPAAVVDVATLTGACVTSLGHHNTGLFTRHDAKHDALADELLAAGKETGDTAWRMPIEEAYNEQLKSNFADMANIGGPAGGSITAACFLERFTKKYTWAHLDIAGTAWKSGAAKGSTGRPVPLLTTFLMNRAG</sequence>
<feature type="binding site" evidence="9">
    <location>
        <position position="354"/>
    </location>
    <ligand>
        <name>Mn(2+)</name>
        <dbReference type="ChEBI" id="CHEBI:29035"/>
        <label>1</label>
    </ligand>
</feature>
<feature type="binding site" evidence="9">
    <location>
        <position position="352"/>
    </location>
    <ligand>
        <name>Mn(2+)</name>
        <dbReference type="ChEBI" id="CHEBI:29035"/>
        <label>1</label>
    </ligand>
</feature>
<dbReference type="GO" id="GO:0070006">
    <property type="term" value="F:metalloaminopeptidase activity"/>
    <property type="evidence" value="ECO:0007669"/>
    <property type="project" value="InterPro"/>
</dbReference>
<evidence type="ECO:0000256" key="1">
    <source>
        <dbReference type="ARBA" id="ARBA00000135"/>
    </source>
</evidence>
<dbReference type="NCBIfam" id="NF002074">
    <property type="entry name" value="PRK00913.1-4"/>
    <property type="match status" value="1"/>
</dbReference>
<feature type="active site" evidence="9">
    <location>
        <position position="282"/>
    </location>
</feature>
<evidence type="ECO:0000256" key="2">
    <source>
        <dbReference type="ARBA" id="ARBA00000967"/>
    </source>
</evidence>
<keyword evidence="8 9" id="KW-0464">Manganese</keyword>
<protein>
    <recommendedName>
        <fullName evidence="9">Probable cytosol aminopeptidase</fullName>
        <ecNumber evidence="9">3.4.11.1</ecNumber>
    </recommendedName>
    <alternativeName>
        <fullName evidence="9">Leucine aminopeptidase</fullName>
        <shortName evidence="9">LAP</shortName>
        <ecNumber evidence="9">3.4.11.10</ecNumber>
    </alternativeName>
    <alternativeName>
        <fullName evidence="9">Leucyl aminopeptidase</fullName>
    </alternativeName>
</protein>
<dbReference type="EC" id="3.4.11.10" evidence="9"/>
<comment type="similarity">
    <text evidence="3 9">Belongs to the peptidase M17 family.</text>
</comment>
<dbReference type="NCBIfam" id="NF002073">
    <property type="entry name" value="PRK00913.1-2"/>
    <property type="match status" value="1"/>
</dbReference>
<dbReference type="SUPFAM" id="SSF53187">
    <property type="entry name" value="Zn-dependent exopeptidases"/>
    <property type="match status" value="1"/>
</dbReference>
<dbReference type="AlphaFoldDB" id="A0A923HGS4"/>
<dbReference type="EC" id="3.4.11.1" evidence="9"/>
<reference evidence="11" key="1">
    <citation type="submission" date="2020-08" db="EMBL/GenBank/DDBJ databases">
        <title>Novel species isolated from subtropical streams in China.</title>
        <authorList>
            <person name="Lu H."/>
        </authorList>
    </citation>
    <scope>NUCLEOTIDE SEQUENCE</scope>
    <source>
        <strain evidence="11">KACC 12607</strain>
    </source>
</reference>
<dbReference type="Pfam" id="PF00883">
    <property type="entry name" value="Peptidase_M17"/>
    <property type="match status" value="1"/>
</dbReference>
<dbReference type="HAMAP" id="MF_00181">
    <property type="entry name" value="Cytosol_peptidase_M17"/>
    <property type="match status" value="1"/>
</dbReference>
<feature type="binding site" evidence="9">
    <location>
        <position position="270"/>
    </location>
    <ligand>
        <name>Mn(2+)</name>
        <dbReference type="ChEBI" id="CHEBI:29035"/>
        <label>2</label>
    </ligand>
</feature>
<evidence type="ECO:0000313" key="11">
    <source>
        <dbReference type="EMBL" id="MBC3863454.1"/>
    </source>
</evidence>
<feature type="domain" description="Cytosol aminopeptidase" evidence="10">
    <location>
        <begin position="350"/>
        <end position="357"/>
    </location>
</feature>